<dbReference type="EMBL" id="JARKIB010000489">
    <property type="protein sequence ID" value="KAJ7704251.1"/>
    <property type="molecule type" value="Genomic_DNA"/>
</dbReference>
<feature type="region of interest" description="Disordered" evidence="1">
    <location>
        <begin position="187"/>
        <end position="356"/>
    </location>
</feature>
<name>A0AAD7M6Y7_9AGAR</name>
<accession>A0AAD7M6Y7</accession>
<keyword evidence="3" id="KW-1185">Reference proteome</keyword>
<feature type="region of interest" description="Disordered" evidence="1">
    <location>
        <begin position="18"/>
        <end position="51"/>
    </location>
</feature>
<organism evidence="2 3">
    <name type="scientific">Mycena metata</name>
    <dbReference type="NCBI Taxonomy" id="1033252"/>
    <lineage>
        <taxon>Eukaryota</taxon>
        <taxon>Fungi</taxon>
        <taxon>Dikarya</taxon>
        <taxon>Basidiomycota</taxon>
        <taxon>Agaricomycotina</taxon>
        <taxon>Agaricomycetes</taxon>
        <taxon>Agaricomycetidae</taxon>
        <taxon>Agaricales</taxon>
        <taxon>Marasmiineae</taxon>
        <taxon>Mycenaceae</taxon>
        <taxon>Mycena</taxon>
    </lineage>
</organism>
<evidence type="ECO:0000256" key="1">
    <source>
        <dbReference type="SAM" id="MobiDB-lite"/>
    </source>
</evidence>
<dbReference type="Proteomes" id="UP001215598">
    <property type="component" value="Unassembled WGS sequence"/>
</dbReference>
<feature type="compositionally biased region" description="Basic residues" evidence="1">
    <location>
        <begin position="194"/>
        <end position="203"/>
    </location>
</feature>
<sequence length="356" mass="39054">MQHRNGAPHVVFRIDSAPRGASILDLPATDEYENGGDNDHYPAAREEEETAAASTAVRLCADSGTALPAHALHKMPHVHLDAELDEPPSPTRAHDTQRRPPPRQRVSPSHSHRLPHPHPSLPQADGLLEDRVGAGDDARQHLLVTHTVAASVRMPPSCASAHRPGSTSTPPTSVEYVRTQTTRLLRRTRTDAPRHRRLSRRTHSAPQTHDGDHLPTASISRGRYSVNPRRAALPGVYRTRLRTTSVPPPPPIPLDDPAHPGGRRPTPVSHRARHARRARKPAREEVDATRGLPNYGDGPGRRCGSTDDARTPAEKDTMRTPRAHDPVAERVKDERVSPAKGPQPRYVAREKAEASV</sequence>
<gene>
    <name evidence="2" type="ORF">B0H16DRAFT_1828590</name>
</gene>
<feature type="compositionally biased region" description="Basic and acidic residues" evidence="1">
    <location>
        <begin position="304"/>
        <end position="337"/>
    </location>
</feature>
<evidence type="ECO:0000313" key="3">
    <source>
        <dbReference type="Proteomes" id="UP001215598"/>
    </source>
</evidence>
<feature type="compositionally biased region" description="Basic and acidic residues" evidence="1">
    <location>
        <begin position="347"/>
        <end position="356"/>
    </location>
</feature>
<proteinExistence type="predicted"/>
<feature type="region of interest" description="Disordered" evidence="1">
    <location>
        <begin position="82"/>
        <end position="128"/>
    </location>
</feature>
<evidence type="ECO:0000313" key="2">
    <source>
        <dbReference type="EMBL" id="KAJ7704251.1"/>
    </source>
</evidence>
<comment type="caution">
    <text evidence="2">The sequence shown here is derived from an EMBL/GenBank/DDBJ whole genome shotgun (WGS) entry which is preliminary data.</text>
</comment>
<dbReference type="AlphaFoldDB" id="A0AAD7M6Y7"/>
<protein>
    <submittedName>
        <fullName evidence="2">Uncharacterized protein</fullName>
    </submittedName>
</protein>
<reference evidence="2" key="1">
    <citation type="submission" date="2023-03" db="EMBL/GenBank/DDBJ databases">
        <title>Massive genome expansion in bonnet fungi (Mycena s.s.) driven by repeated elements and novel gene families across ecological guilds.</title>
        <authorList>
            <consortium name="Lawrence Berkeley National Laboratory"/>
            <person name="Harder C.B."/>
            <person name="Miyauchi S."/>
            <person name="Viragh M."/>
            <person name="Kuo A."/>
            <person name="Thoen E."/>
            <person name="Andreopoulos B."/>
            <person name="Lu D."/>
            <person name="Skrede I."/>
            <person name="Drula E."/>
            <person name="Henrissat B."/>
            <person name="Morin E."/>
            <person name="Kohler A."/>
            <person name="Barry K."/>
            <person name="LaButti K."/>
            <person name="Morin E."/>
            <person name="Salamov A."/>
            <person name="Lipzen A."/>
            <person name="Mereny Z."/>
            <person name="Hegedus B."/>
            <person name="Baldrian P."/>
            <person name="Stursova M."/>
            <person name="Weitz H."/>
            <person name="Taylor A."/>
            <person name="Grigoriev I.V."/>
            <person name="Nagy L.G."/>
            <person name="Martin F."/>
            <person name="Kauserud H."/>
        </authorList>
    </citation>
    <scope>NUCLEOTIDE SEQUENCE</scope>
    <source>
        <strain evidence="2">CBHHK182m</strain>
    </source>
</reference>
<feature type="compositionally biased region" description="Basic residues" evidence="1">
    <location>
        <begin position="270"/>
        <end position="280"/>
    </location>
</feature>